<name>A0A7W9ZNH7_RHILE</name>
<reference evidence="2 3" key="1">
    <citation type="submission" date="2020-08" db="EMBL/GenBank/DDBJ databases">
        <title>Genomic Encyclopedia of Type Strains, Phase IV (KMG-V): Genome sequencing to study the core and pangenomes of soil and plant-associated prokaryotes.</title>
        <authorList>
            <person name="Whitman W."/>
        </authorList>
    </citation>
    <scope>NUCLEOTIDE SEQUENCE [LARGE SCALE GENOMIC DNA]</scope>
    <source>
        <strain evidence="2 3">SEMIA 4011</strain>
    </source>
</reference>
<proteinExistence type="predicted"/>
<feature type="region of interest" description="Disordered" evidence="1">
    <location>
        <begin position="40"/>
        <end position="73"/>
    </location>
</feature>
<feature type="compositionally biased region" description="Basic and acidic residues" evidence="1">
    <location>
        <begin position="44"/>
        <end position="53"/>
    </location>
</feature>
<accession>A0A7W9ZNH7</accession>
<evidence type="ECO:0000256" key="1">
    <source>
        <dbReference type="SAM" id="MobiDB-lite"/>
    </source>
</evidence>
<dbReference type="AlphaFoldDB" id="A0A7W9ZNH7"/>
<gene>
    <name evidence="2" type="ORF">GGE66_000884</name>
</gene>
<comment type="caution">
    <text evidence="2">The sequence shown here is derived from an EMBL/GenBank/DDBJ whole genome shotgun (WGS) entry which is preliminary data.</text>
</comment>
<dbReference type="Proteomes" id="UP000517187">
    <property type="component" value="Unassembled WGS sequence"/>
</dbReference>
<sequence>MSECIVPYERPEALPSVREIGSFDLCQICLPGERESNAVGRYAGDGEKLKADEQQQGCCQERQDASPAPQHQV</sequence>
<dbReference type="EMBL" id="JACIIJ010000002">
    <property type="protein sequence ID" value="MBB6219935.1"/>
    <property type="molecule type" value="Genomic_DNA"/>
</dbReference>
<protein>
    <submittedName>
        <fullName evidence="2">Uncharacterized protein</fullName>
    </submittedName>
</protein>
<evidence type="ECO:0000313" key="2">
    <source>
        <dbReference type="EMBL" id="MBB6219935.1"/>
    </source>
</evidence>
<evidence type="ECO:0000313" key="3">
    <source>
        <dbReference type="Proteomes" id="UP000517187"/>
    </source>
</evidence>
<organism evidence="2 3">
    <name type="scientific">Rhizobium leguminosarum</name>
    <dbReference type="NCBI Taxonomy" id="384"/>
    <lineage>
        <taxon>Bacteria</taxon>
        <taxon>Pseudomonadati</taxon>
        <taxon>Pseudomonadota</taxon>
        <taxon>Alphaproteobacteria</taxon>
        <taxon>Hyphomicrobiales</taxon>
        <taxon>Rhizobiaceae</taxon>
        <taxon>Rhizobium/Agrobacterium group</taxon>
        <taxon>Rhizobium</taxon>
    </lineage>
</organism>